<dbReference type="RefSeq" id="WP_102694599.1">
    <property type="nucleotide sequence ID" value="NZ_JAKNCL010000002.1"/>
</dbReference>
<evidence type="ECO:0000256" key="1">
    <source>
        <dbReference type="ARBA" id="ARBA00022649"/>
    </source>
</evidence>
<evidence type="ECO:0000256" key="2">
    <source>
        <dbReference type="PIRSR" id="PIRSR006156-1"/>
    </source>
</evidence>
<organism evidence="3 4">
    <name type="scientific">Gardnerella greenwoodii</name>
    <dbReference type="NCBI Taxonomy" id="2914925"/>
    <lineage>
        <taxon>Bacteria</taxon>
        <taxon>Bacillati</taxon>
        <taxon>Actinomycetota</taxon>
        <taxon>Actinomycetes</taxon>
        <taxon>Bifidobacteriales</taxon>
        <taxon>Bifidobacteriaceae</taxon>
        <taxon>Gardnerella</taxon>
    </lineage>
</organism>
<accession>A0A2N6RX59</accession>
<dbReference type="SUPFAM" id="SSF143011">
    <property type="entry name" value="RelE-like"/>
    <property type="match status" value="1"/>
</dbReference>
<name>A0A2N6RX59_9BIFI</name>
<dbReference type="EMBL" id="PNGV01000001">
    <property type="protein sequence ID" value="PMC42704.1"/>
    <property type="molecule type" value="Genomic_DNA"/>
</dbReference>
<reference evidence="3 4" key="1">
    <citation type="submission" date="2017-09" db="EMBL/GenBank/DDBJ databases">
        <title>Bacterial strain isolated from the female urinary microbiota.</title>
        <authorList>
            <person name="Thomas-White K."/>
            <person name="Kumar N."/>
            <person name="Forster S."/>
            <person name="Putonti C."/>
            <person name="Lawley T."/>
            <person name="Wolfe A.J."/>
        </authorList>
    </citation>
    <scope>NUCLEOTIDE SEQUENCE [LARGE SCALE GENOMIC DNA]</scope>
    <source>
        <strain evidence="3 4">UMB1686</strain>
    </source>
</reference>
<dbReference type="Gene3D" id="3.30.2310.20">
    <property type="entry name" value="RelE-like"/>
    <property type="match status" value="1"/>
</dbReference>
<dbReference type="Proteomes" id="UP000235771">
    <property type="component" value="Unassembled WGS sequence"/>
</dbReference>
<gene>
    <name evidence="3" type="ORF">CJ216_00900</name>
</gene>
<dbReference type="PANTHER" id="PTHR40588:SF1">
    <property type="entry name" value="MRNA INTERFERASE TOXIN YAFQ"/>
    <property type="match status" value="1"/>
</dbReference>
<dbReference type="InterPro" id="IPR035093">
    <property type="entry name" value="RelE/ParE_toxin_dom_sf"/>
</dbReference>
<dbReference type="AlphaFoldDB" id="A0A2N6RX59"/>
<sequence length="94" mass="11231">MLKSVFRTTQFKKEFKALLKKHVDPIKFKHAIDALMKQDKQLLSTRYKDHSLTGNWKGYREIHIDGDWLLIYKIEKEELQLVLTRTGSHDDLFN</sequence>
<dbReference type="GeneID" id="98326480"/>
<keyword evidence="1" id="KW-1277">Toxin-antitoxin system</keyword>
<evidence type="ECO:0000313" key="4">
    <source>
        <dbReference type="Proteomes" id="UP000235771"/>
    </source>
</evidence>
<keyword evidence="4" id="KW-1185">Reference proteome</keyword>
<dbReference type="InterPro" id="IPR007712">
    <property type="entry name" value="RelE/ParE_toxin"/>
</dbReference>
<feature type="active site" description="Proton donor" evidence="2">
    <location>
        <position position="89"/>
    </location>
</feature>
<dbReference type="GO" id="GO:0004521">
    <property type="term" value="F:RNA endonuclease activity"/>
    <property type="evidence" value="ECO:0007669"/>
    <property type="project" value="TreeGrafter"/>
</dbReference>
<dbReference type="GO" id="GO:0006415">
    <property type="term" value="P:translational termination"/>
    <property type="evidence" value="ECO:0007669"/>
    <property type="project" value="TreeGrafter"/>
</dbReference>
<protein>
    <submittedName>
        <fullName evidence="3">Type II toxin-antitoxin system YafQ family toxin</fullName>
    </submittedName>
</protein>
<dbReference type="GO" id="GO:0006402">
    <property type="term" value="P:mRNA catabolic process"/>
    <property type="evidence" value="ECO:0007669"/>
    <property type="project" value="TreeGrafter"/>
</dbReference>
<dbReference type="Pfam" id="PF15738">
    <property type="entry name" value="YafQ_toxin"/>
    <property type="match status" value="1"/>
</dbReference>
<dbReference type="PANTHER" id="PTHR40588">
    <property type="entry name" value="MRNA INTERFERASE TOXIN YAFQ"/>
    <property type="match status" value="1"/>
</dbReference>
<dbReference type="PIRSF" id="PIRSF006156">
    <property type="entry name" value="YafQ"/>
    <property type="match status" value="1"/>
</dbReference>
<evidence type="ECO:0000313" key="3">
    <source>
        <dbReference type="EMBL" id="PMC42704.1"/>
    </source>
</evidence>
<comment type="caution">
    <text evidence="3">The sequence shown here is derived from an EMBL/GenBank/DDBJ whole genome shotgun (WGS) entry which is preliminary data.</text>
</comment>
<dbReference type="InterPro" id="IPR004386">
    <property type="entry name" value="Toxin_YafQ-like"/>
</dbReference>
<dbReference type="NCBIfam" id="TIGR02385">
    <property type="entry name" value="RelE_StbE"/>
    <property type="match status" value="1"/>
</dbReference>
<proteinExistence type="predicted"/>